<protein>
    <recommendedName>
        <fullName evidence="4 7">Signal peptidase I</fullName>
        <ecNumber evidence="4 7">3.4.21.89</ecNumber>
    </recommendedName>
</protein>
<accession>A0A315Y5J1</accession>
<evidence type="ECO:0000256" key="6">
    <source>
        <dbReference type="PIRSR" id="PIRSR600223-1"/>
    </source>
</evidence>
<feature type="compositionally biased region" description="Acidic residues" evidence="8">
    <location>
        <begin position="22"/>
        <end position="55"/>
    </location>
</feature>
<feature type="compositionally biased region" description="Basic and acidic residues" evidence="8">
    <location>
        <begin position="56"/>
        <end position="65"/>
    </location>
</feature>
<dbReference type="Pfam" id="PF10502">
    <property type="entry name" value="Peptidase_S26"/>
    <property type="match status" value="1"/>
</dbReference>
<dbReference type="CDD" id="cd06530">
    <property type="entry name" value="S26_SPase_I"/>
    <property type="match status" value="1"/>
</dbReference>
<dbReference type="GO" id="GO:0004252">
    <property type="term" value="F:serine-type endopeptidase activity"/>
    <property type="evidence" value="ECO:0007669"/>
    <property type="project" value="InterPro"/>
</dbReference>
<sequence length="265" mass="29848">MADETKNTTENTETEALAEAVEDIEDAAEELEEAADVDDTDDDDEADDDEADEEEKDKADDEAEKKEGKIINDIIEVVESTLLTVFVIIMIFTYFLHPVNVVGSSMNNTLFNGNRVFMTTVYTGPHYGDIIVINNDMAYFLDENNKVIEKDISGSGLKECIIKRVIAEPGQTIDFDVDKEQVIVDGKVLDEPYIRQTVISDGGNFNFPITVPEGYYFVMGDNRRESADSRNGDVGLIKKEQIYGKAIVKYSPIKEFKFLFFKNKQ</sequence>
<organism evidence="10 11">
    <name type="scientific">Ruminococcus flavefaciens</name>
    <dbReference type="NCBI Taxonomy" id="1265"/>
    <lineage>
        <taxon>Bacteria</taxon>
        <taxon>Bacillati</taxon>
        <taxon>Bacillota</taxon>
        <taxon>Clostridia</taxon>
        <taxon>Eubacteriales</taxon>
        <taxon>Oscillospiraceae</taxon>
        <taxon>Ruminococcus</taxon>
    </lineage>
</organism>
<evidence type="ECO:0000256" key="7">
    <source>
        <dbReference type="RuleBase" id="RU362042"/>
    </source>
</evidence>
<dbReference type="GO" id="GO:0009003">
    <property type="term" value="F:signal peptidase activity"/>
    <property type="evidence" value="ECO:0007669"/>
    <property type="project" value="UniProtKB-EC"/>
</dbReference>
<comment type="caution">
    <text evidence="10">The sequence shown here is derived from an EMBL/GenBank/DDBJ whole genome shotgun (WGS) entry which is preliminary data.</text>
</comment>
<evidence type="ECO:0000256" key="4">
    <source>
        <dbReference type="ARBA" id="ARBA00013208"/>
    </source>
</evidence>
<evidence type="ECO:0000256" key="8">
    <source>
        <dbReference type="SAM" id="MobiDB-lite"/>
    </source>
</evidence>
<dbReference type="PROSITE" id="PS00761">
    <property type="entry name" value="SPASE_I_3"/>
    <property type="match status" value="1"/>
</dbReference>
<dbReference type="PANTHER" id="PTHR43390:SF1">
    <property type="entry name" value="CHLOROPLAST PROCESSING PEPTIDASE"/>
    <property type="match status" value="1"/>
</dbReference>
<feature type="transmembrane region" description="Helical" evidence="7">
    <location>
        <begin position="74"/>
        <end position="96"/>
    </location>
</feature>
<evidence type="ECO:0000256" key="2">
    <source>
        <dbReference type="ARBA" id="ARBA00004401"/>
    </source>
</evidence>
<dbReference type="NCBIfam" id="TIGR02227">
    <property type="entry name" value="sigpep_I_bact"/>
    <property type="match status" value="1"/>
</dbReference>
<evidence type="ECO:0000256" key="5">
    <source>
        <dbReference type="ARBA" id="ARBA00022801"/>
    </source>
</evidence>
<keyword evidence="5 7" id="KW-0378">Hydrolase</keyword>
<feature type="region of interest" description="Disordered" evidence="8">
    <location>
        <begin position="22"/>
        <end position="65"/>
    </location>
</feature>
<dbReference type="Gene3D" id="2.10.109.10">
    <property type="entry name" value="Umud Fragment, subunit A"/>
    <property type="match status" value="1"/>
</dbReference>
<name>A0A315Y5J1_RUMFL</name>
<dbReference type="PANTHER" id="PTHR43390">
    <property type="entry name" value="SIGNAL PEPTIDASE I"/>
    <property type="match status" value="1"/>
</dbReference>
<evidence type="ECO:0000259" key="9">
    <source>
        <dbReference type="Pfam" id="PF10502"/>
    </source>
</evidence>
<comment type="similarity">
    <text evidence="3 7">Belongs to the peptidase S26 family.</text>
</comment>
<dbReference type="RefSeq" id="WP_109725049.1">
    <property type="nucleotide sequence ID" value="NZ_QGDI01000001.1"/>
</dbReference>
<dbReference type="OrthoDB" id="9802919at2"/>
<dbReference type="SUPFAM" id="SSF51306">
    <property type="entry name" value="LexA/Signal peptidase"/>
    <property type="match status" value="1"/>
</dbReference>
<evidence type="ECO:0000256" key="3">
    <source>
        <dbReference type="ARBA" id="ARBA00009370"/>
    </source>
</evidence>
<feature type="active site" evidence="6">
    <location>
        <position position="105"/>
    </location>
</feature>
<comment type="catalytic activity">
    <reaction evidence="1 7">
        <text>Cleavage of hydrophobic, N-terminal signal or leader sequences from secreted and periplasmic proteins.</text>
        <dbReference type="EC" id="3.4.21.89"/>
    </reaction>
</comment>
<reference evidence="10 11" key="1">
    <citation type="submission" date="2018-05" db="EMBL/GenBank/DDBJ databases">
        <title>The Hungate 1000. A catalogue of reference genomes from the rumen microbiome.</title>
        <authorList>
            <person name="Kelly W."/>
        </authorList>
    </citation>
    <scope>NUCLEOTIDE SEQUENCE [LARGE SCALE GENOMIC DNA]</scope>
    <source>
        <strain evidence="10 11">SAb67</strain>
    </source>
</reference>
<dbReference type="AlphaFoldDB" id="A0A315Y5J1"/>
<keyword evidence="7" id="KW-1133">Transmembrane helix</keyword>
<dbReference type="InterPro" id="IPR019757">
    <property type="entry name" value="Pept_S26A_signal_pept_1_Lys-AS"/>
</dbReference>
<dbReference type="InterPro" id="IPR019758">
    <property type="entry name" value="Pept_S26A_signal_pept_1_CS"/>
</dbReference>
<dbReference type="PRINTS" id="PR00727">
    <property type="entry name" value="LEADERPTASE"/>
</dbReference>
<keyword evidence="7" id="KW-0472">Membrane</keyword>
<comment type="subcellular location">
    <subcellularLocation>
        <location evidence="2">Cell membrane</location>
        <topology evidence="2">Single-pass type II membrane protein</topology>
    </subcellularLocation>
    <subcellularLocation>
        <location evidence="7">Membrane</location>
        <topology evidence="7">Single-pass type II membrane protein</topology>
    </subcellularLocation>
</comment>
<evidence type="ECO:0000313" key="11">
    <source>
        <dbReference type="Proteomes" id="UP000245720"/>
    </source>
</evidence>
<dbReference type="PROSITE" id="PS00760">
    <property type="entry name" value="SPASE_I_2"/>
    <property type="match status" value="1"/>
</dbReference>
<dbReference type="InterPro" id="IPR019533">
    <property type="entry name" value="Peptidase_S26"/>
</dbReference>
<keyword evidence="7" id="KW-0645">Protease</keyword>
<dbReference type="InterPro" id="IPR036286">
    <property type="entry name" value="LexA/Signal_pep-like_sf"/>
</dbReference>
<keyword evidence="7" id="KW-0812">Transmembrane</keyword>
<dbReference type="Proteomes" id="UP000245720">
    <property type="component" value="Unassembled WGS sequence"/>
</dbReference>
<evidence type="ECO:0000256" key="1">
    <source>
        <dbReference type="ARBA" id="ARBA00000677"/>
    </source>
</evidence>
<dbReference type="GO" id="GO:0005886">
    <property type="term" value="C:plasma membrane"/>
    <property type="evidence" value="ECO:0007669"/>
    <property type="project" value="UniProtKB-SubCell"/>
</dbReference>
<dbReference type="EC" id="3.4.21.89" evidence="4 7"/>
<feature type="domain" description="Peptidase S26" evidence="9">
    <location>
        <begin position="75"/>
        <end position="250"/>
    </location>
</feature>
<evidence type="ECO:0000313" key="10">
    <source>
        <dbReference type="EMBL" id="PWJ15233.1"/>
    </source>
</evidence>
<dbReference type="InterPro" id="IPR000223">
    <property type="entry name" value="Pept_S26A_signal_pept_1"/>
</dbReference>
<proteinExistence type="inferred from homology"/>
<dbReference type="STRING" id="1265.SAMN02910280_0768"/>
<gene>
    <name evidence="10" type="ORF">IE37_00127</name>
</gene>
<dbReference type="EMBL" id="QGDI01000001">
    <property type="protein sequence ID" value="PWJ15233.1"/>
    <property type="molecule type" value="Genomic_DNA"/>
</dbReference>
<feature type="active site" evidence="6">
    <location>
        <position position="163"/>
    </location>
</feature>
<dbReference type="GO" id="GO:0006465">
    <property type="term" value="P:signal peptide processing"/>
    <property type="evidence" value="ECO:0007669"/>
    <property type="project" value="InterPro"/>
</dbReference>